<feature type="chain" id="PRO_5047228943" evidence="1">
    <location>
        <begin position="22"/>
        <end position="225"/>
    </location>
</feature>
<keyword evidence="3" id="KW-1185">Reference proteome</keyword>
<keyword evidence="1" id="KW-0732">Signal</keyword>
<evidence type="ECO:0000313" key="2">
    <source>
        <dbReference type="EMBL" id="MFN0256978.1"/>
    </source>
</evidence>
<dbReference type="Proteomes" id="UP001517247">
    <property type="component" value="Unassembled WGS sequence"/>
</dbReference>
<proteinExistence type="predicted"/>
<sequence>MKNLKIYLSMMLLLIVVSCKKNDEVNPEETKIDLTEHFITWEAPTKTYTGNRIFNWPVLVLFENEGKVKMYSFASNTTPTQGSYTLTDDQLTITTSDQILGFTIKDGSIIDNKGFTYEIQNVKLREFPSTNQFTGNYSGMLNSYMVNTAFPFSYSFNQTQFGEGYNGQPQLDYVLNPINNVFAISSINSVVRYFLMVDGKLTIVRFKSGSTNAESLLYGTLFKDQ</sequence>
<evidence type="ECO:0000313" key="3">
    <source>
        <dbReference type="Proteomes" id="UP001517247"/>
    </source>
</evidence>
<organism evidence="2 3">
    <name type="scientific">Pedobacter ureilyticus</name>
    <dbReference type="NCBI Taxonomy" id="1393051"/>
    <lineage>
        <taxon>Bacteria</taxon>
        <taxon>Pseudomonadati</taxon>
        <taxon>Bacteroidota</taxon>
        <taxon>Sphingobacteriia</taxon>
        <taxon>Sphingobacteriales</taxon>
        <taxon>Sphingobacteriaceae</taxon>
        <taxon>Pedobacter</taxon>
    </lineage>
</organism>
<accession>A0ABW9J8V1</accession>
<evidence type="ECO:0000256" key="1">
    <source>
        <dbReference type="SAM" id="SignalP"/>
    </source>
</evidence>
<dbReference type="EMBL" id="SSHJ02000008">
    <property type="protein sequence ID" value="MFN0256978.1"/>
    <property type="molecule type" value="Genomic_DNA"/>
</dbReference>
<comment type="caution">
    <text evidence="2">The sequence shown here is derived from an EMBL/GenBank/DDBJ whole genome shotgun (WGS) entry which is preliminary data.</text>
</comment>
<reference evidence="2 3" key="1">
    <citation type="submission" date="2024-12" db="EMBL/GenBank/DDBJ databases">
        <authorList>
            <person name="Hu S."/>
        </authorList>
    </citation>
    <scope>NUCLEOTIDE SEQUENCE [LARGE SCALE GENOMIC DNA]</scope>
    <source>
        <strain evidence="2 3">THG-T11</strain>
    </source>
</reference>
<name>A0ABW9J8V1_9SPHI</name>
<dbReference type="PROSITE" id="PS51257">
    <property type="entry name" value="PROKAR_LIPOPROTEIN"/>
    <property type="match status" value="1"/>
</dbReference>
<feature type="signal peptide" evidence="1">
    <location>
        <begin position="1"/>
        <end position="21"/>
    </location>
</feature>
<protein>
    <submittedName>
        <fullName evidence="2">Uncharacterized protein</fullName>
    </submittedName>
</protein>
<dbReference type="RefSeq" id="WP_138724064.1">
    <property type="nucleotide sequence ID" value="NZ_SSHJ02000008.1"/>
</dbReference>
<gene>
    <name evidence="2" type="ORF">E6A44_015420</name>
</gene>